<name>A0AAN9T3D8_9HEMI</name>
<proteinExistence type="predicted"/>
<organism evidence="2 3">
    <name type="scientific">Parthenolecanium corni</name>
    <dbReference type="NCBI Taxonomy" id="536013"/>
    <lineage>
        <taxon>Eukaryota</taxon>
        <taxon>Metazoa</taxon>
        <taxon>Ecdysozoa</taxon>
        <taxon>Arthropoda</taxon>
        <taxon>Hexapoda</taxon>
        <taxon>Insecta</taxon>
        <taxon>Pterygota</taxon>
        <taxon>Neoptera</taxon>
        <taxon>Paraneoptera</taxon>
        <taxon>Hemiptera</taxon>
        <taxon>Sternorrhyncha</taxon>
        <taxon>Coccoidea</taxon>
        <taxon>Coccidae</taxon>
        <taxon>Parthenolecanium</taxon>
    </lineage>
</organism>
<feature type="coiled-coil region" evidence="1">
    <location>
        <begin position="425"/>
        <end position="487"/>
    </location>
</feature>
<feature type="coiled-coil region" evidence="1">
    <location>
        <begin position="216"/>
        <end position="279"/>
    </location>
</feature>
<feature type="coiled-coil region" evidence="1">
    <location>
        <begin position="368"/>
        <end position="398"/>
    </location>
</feature>
<keyword evidence="3" id="KW-1185">Reference proteome</keyword>
<sequence length="528" mass="63616">MSTAVEHEHVHHHQSNTGQAAAHIISHTHPAGNRFNRGQSENANKVCDDYDKREMQKERESVAKKAEYRDYLLMQMRDKEIKDKKSHLEEMPSSSPFSEDFLNANEKYNLKLMKQKETRQDLDDCVKMKHNFEMKSQRVELEEEQERSEFWKKRHDDNIQTTEKAKIEVDRKEHSRNENALLWMAEERKDIQREKLINYLLEKDKITDLNEHQKGLSELQKSIRLKKELLKENEDKINEWMKNLDFMKNKQEKENQSQCENANKLCDEYERREMQKEKENIAKKIEYRDYLLKQMHDKEKKSSLEEMPAMTRFSGESLNANEQFSLKLQKQKEAKQDLDECIKMKHDFKLKSQLTEYEEEQQRSEFWRKRHDENIHSLEKAKQEIERKEHSKNEVALLWMAEKRRDIQREKFINGLIEKDNITDLNEHQKGLQELQKSIRIKKELLKENEEKIDEWLKNVDFFKNEQEKLKEDIEKEEALEEKLKLKSNAVQNSLAKKNVSSTDVDQPKKVLQERNYQCANNRFFGIE</sequence>
<gene>
    <name evidence="2" type="ORF">V9T40_014545</name>
</gene>
<dbReference type="Proteomes" id="UP001367676">
    <property type="component" value="Unassembled WGS sequence"/>
</dbReference>
<protein>
    <submittedName>
        <fullName evidence="2">Uncharacterized protein</fullName>
    </submittedName>
</protein>
<evidence type="ECO:0000256" key="1">
    <source>
        <dbReference type="SAM" id="Coils"/>
    </source>
</evidence>
<dbReference type="EMBL" id="JBBCAQ010000038">
    <property type="protein sequence ID" value="KAK7572073.1"/>
    <property type="molecule type" value="Genomic_DNA"/>
</dbReference>
<evidence type="ECO:0000313" key="3">
    <source>
        <dbReference type="Proteomes" id="UP001367676"/>
    </source>
</evidence>
<evidence type="ECO:0000313" key="2">
    <source>
        <dbReference type="EMBL" id="KAK7572073.1"/>
    </source>
</evidence>
<reference evidence="2 3" key="1">
    <citation type="submission" date="2024-03" db="EMBL/GenBank/DDBJ databases">
        <title>Adaptation during the transition from Ophiocordyceps entomopathogen to insect associate is accompanied by gene loss and intensified selection.</title>
        <authorList>
            <person name="Ward C.M."/>
            <person name="Onetto C.A."/>
            <person name="Borneman A.R."/>
        </authorList>
    </citation>
    <scope>NUCLEOTIDE SEQUENCE [LARGE SCALE GENOMIC DNA]</scope>
    <source>
        <strain evidence="2">AWRI1</strain>
        <tissue evidence="2">Single Adult Female</tissue>
    </source>
</reference>
<dbReference type="AlphaFoldDB" id="A0AAN9T3D8"/>
<accession>A0AAN9T3D8</accession>
<comment type="caution">
    <text evidence="2">The sequence shown here is derived from an EMBL/GenBank/DDBJ whole genome shotgun (WGS) entry which is preliminary data.</text>
</comment>
<keyword evidence="1" id="KW-0175">Coiled coil</keyword>